<proteinExistence type="predicted"/>
<protein>
    <recommendedName>
        <fullName evidence="3">Maturase K</fullName>
    </recommendedName>
</protein>
<dbReference type="Proteomes" id="UP001459277">
    <property type="component" value="Unassembled WGS sequence"/>
</dbReference>
<reference evidence="1 2" key="1">
    <citation type="submission" date="2024-01" db="EMBL/GenBank/DDBJ databases">
        <title>A telomere-to-telomere, gap-free genome of sweet tea (Lithocarpus litseifolius).</title>
        <authorList>
            <person name="Zhou J."/>
        </authorList>
    </citation>
    <scope>NUCLEOTIDE SEQUENCE [LARGE SCALE GENOMIC DNA]</scope>
    <source>
        <strain evidence="1">Zhou-2022a</strain>
        <tissue evidence="1">Leaf</tissue>
    </source>
</reference>
<comment type="caution">
    <text evidence="1">The sequence shown here is derived from an EMBL/GenBank/DDBJ whole genome shotgun (WGS) entry which is preliminary data.</text>
</comment>
<dbReference type="EMBL" id="JAZDWU010000002">
    <property type="protein sequence ID" value="KAL0010165.1"/>
    <property type="molecule type" value="Genomic_DNA"/>
</dbReference>
<gene>
    <name evidence="1" type="ORF">SO802_005273</name>
</gene>
<sequence length="182" mass="20933">MSLVDRWIRFAVKSNVEELILFFGGSRIRYLLPHSVLVAKSLTVLTLHYYSYSGNTAISFSLNASGLLDAEYTMWSSYGPWDAEKIEFLSKMENSKVFKLIIIVIQDVIIPKELRETSSPLYNVKHLKLSIPPPFTRYKIKELLDGLLWISPLPDMLVIESCRESDPDFDKIAFEVIHLFIS</sequence>
<dbReference type="AlphaFoldDB" id="A0AAW2DLY9"/>
<organism evidence="1 2">
    <name type="scientific">Lithocarpus litseifolius</name>
    <dbReference type="NCBI Taxonomy" id="425828"/>
    <lineage>
        <taxon>Eukaryota</taxon>
        <taxon>Viridiplantae</taxon>
        <taxon>Streptophyta</taxon>
        <taxon>Embryophyta</taxon>
        <taxon>Tracheophyta</taxon>
        <taxon>Spermatophyta</taxon>
        <taxon>Magnoliopsida</taxon>
        <taxon>eudicotyledons</taxon>
        <taxon>Gunneridae</taxon>
        <taxon>Pentapetalae</taxon>
        <taxon>rosids</taxon>
        <taxon>fabids</taxon>
        <taxon>Fagales</taxon>
        <taxon>Fagaceae</taxon>
        <taxon>Lithocarpus</taxon>
    </lineage>
</organism>
<evidence type="ECO:0008006" key="3">
    <source>
        <dbReference type="Google" id="ProtNLM"/>
    </source>
</evidence>
<accession>A0AAW2DLY9</accession>
<name>A0AAW2DLY9_9ROSI</name>
<evidence type="ECO:0000313" key="2">
    <source>
        <dbReference type="Proteomes" id="UP001459277"/>
    </source>
</evidence>
<evidence type="ECO:0000313" key="1">
    <source>
        <dbReference type="EMBL" id="KAL0010165.1"/>
    </source>
</evidence>
<keyword evidence="2" id="KW-1185">Reference proteome</keyword>